<evidence type="ECO:0000313" key="1">
    <source>
        <dbReference type="EMBL" id="OQV12442.1"/>
    </source>
</evidence>
<accession>A0A1W0WBA0</accession>
<gene>
    <name evidence="1" type="ORF">BV898_13318</name>
</gene>
<reference evidence="2" key="1">
    <citation type="submission" date="2017-01" db="EMBL/GenBank/DDBJ databases">
        <title>Comparative genomics of anhydrobiosis in the tardigrade Hypsibius dujardini.</title>
        <authorList>
            <person name="Yoshida Y."/>
            <person name="Koutsovoulos G."/>
            <person name="Laetsch D."/>
            <person name="Stevens L."/>
            <person name="Kumar S."/>
            <person name="Horikawa D."/>
            <person name="Ishino K."/>
            <person name="Komine S."/>
            <person name="Tomita M."/>
            <person name="Blaxter M."/>
            <person name="Arakawa K."/>
        </authorList>
    </citation>
    <scope>NUCLEOTIDE SEQUENCE [LARGE SCALE GENOMIC DNA]</scope>
    <source>
        <strain evidence="2">Z151</strain>
    </source>
</reference>
<dbReference type="EMBL" id="MTYJ01000145">
    <property type="protein sequence ID" value="OQV12442.1"/>
    <property type="molecule type" value="Genomic_DNA"/>
</dbReference>
<name>A0A1W0WBA0_HYPEX</name>
<protein>
    <submittedName>
        <fullName evidence="1">Uncharacterized protein</fullName>
    </submittedName>
</protein>
<evidence type="ECO:0000313" key="2">
    <source>
        <dbReference type="Proteomes" id="UP000192578"/>
    </source>
</evidence>
<keyword evidence="2" id="KW-1185">Reference proteome</keyword>
<proteinExistence type="predicted"/>
<comment type="caution">
    <text evidence="1">The sequence shown here is derived from an EMBL/GenBank/DDBJ whole genome shotgun (WGS) entry which is preliminary data.</text>
</comment>
<dbReference type="AlphaFoldDB" id="A0A1W0WBA0"/>
<organism evidence="1 2">
    <name type="scientific">Hypsibius exemplaris</name>
    <name type="common">Freshwater tardigrade</name>
    <dbReference type="NCBI Taxonomy" id="2072580"/>
    <lineage>
        <taxon>Eukaryota</taxon>
        <taxon>Metazoa</taxon>
        <taxon>Ecdysozoa</taxon>
        <taxon>Tardigrada</taxon>
        <taxon>Eutardigrada</taxon>
        <taxon>Parachela</taxon>
        <taxon>Hypsibioidea</taxon>
        <taxon>Hypsibiidae</taxon>
        <taxon>Hypsibius</taxon>
    </lineage>
</organism>
<sequence length="121" mass="13421">MDTILSCGAVSTPCPAAVTDTIASLHPIHIKQLDDMAQKIADMSAQISCRVDESQCQMMLQACGDPHQRHCGFKINVQCSMVSAQLYAFLRVLNTRQCDMSYSALANKLSEHREKRFPDCV</sequence>
<dbReference type="Proteomes" id="UP000192578">
    <property type="component" value="Unassembled WGS sequence"/>
</dbReference>